<feature type="domain" description="NolW-like" evidence="13">
    <location>
        <begin position="178"/>
        <end position="239"/>
    </location>
</feature>
<gene>
    <name evidence="15" type="ORF">BGC33_12630</name>
</gene>
<dbReference type="PRINTS" id="PR00811">
    <property type="entry name" value="BCTERIALGSPD"/>
</dbReference>
<organism evidence="15 16">
    <name type="scientific">Bathymodiolus thermophilus thioautotrophic gill symbiont</name>
    <dbReference type="NCBI Taxonomy" id="2360"/>
    <lineage>
        <taxon>Bacteria</taxon>
        <taxon>Pseudomonadati</taxon>
        <taxon>Pseudomonadota</taxon>
        <taxon>Gammaproteobacteria</taxon>
        <taxon>sulfur-oxidizing symbionts</taxon>
    </lineage>
</organism>
<keyword evidence="8" id="KW-0472">Membrane</keyword>
<dbReference type="EMBL" id="MIQH01000410">
    <property type="protein sequence ID" value="OIR25090.1"/>
    <property type="molecule type" value="Genomic_DNA"/>
</dbReference>
<feature type="signal peptide" evidence="11">
    <location>
        <begin position="1"/>
        <end position="21"/>
    </location>
</feature>
<feature type="non-terminal residue" evidence="15">
    <location>
        <position position="639"/>
    </location>
</feature>
<evidence type="ECO:0000256" key="4">
    <source>
        <dbReference type="ARBA" id="ARBA00022452"/>
    </source>
</evidence>
<proteinExistence type="inferred from homology"/>
<keyword evidence="5" id="KW-0812">Transmembrane</keyword>
<dbReference type="Gene3D" id="3.30.1370.120">
    <property type="match status" value="3"/>
</dbReference>
<sequence length="639" mass="69296">MKQHIKIILLSTLLFTSSAQALVLNLKNTDIRTLINTVSQATGKNFIIDPRVKAKVNVVSNQNVDDAKLYQFFASILQVHGYVIIPGDDFDKILPKNATKNTSPTLLADDLIVSAVLAVKNVPAKELISILRPLVSQYGYLTAYHPSNSIVMTDTNASIKRIKDMIETLDRQVDEDYEIITLKHTSAQEVANIIKSLLAKKSGNTLVISVNTQTNQIIIGGSKSKRLKARFLIAELDKDNGEEGGTSVIYLKHANAKDILPILQSVVNSKSSGKNKTTATNIQADEATNAIIATAPPAIILKLKKIIGKLDIERAQVLIEVVIAEIHSSESNELGIGLLGFGSKIGVMATDFNQQVTALLGSISSGTPSLKAGANYVLGNFNKDGGNYTSGLGAIISALDSMGNADILSTPSIVTLDNEEAEIVVGNEVPFITNTQLSSSNSNPFQNYERKNVGLTLKVKPQINEGGGIKLVIEQEVSNVLPSASAVDVITSKRKIKTTVMVKNNRLLVLGGMIDNTIRNTQQKVPLLGDIPILGRLFRFNRSSREKRHLILFIRPTILSEDNVGNISKQKYNYITAKSLLDDTEGLFPDYSKTGNPQAKPKATETLIKIPVSKAPVKTNTSTTFFGSVASKSNEDDFY</sequence>
<dbReference type="GO" id="GO:0015628">
    <property type="term" value="P:protein secretion by the type II secretion system"/>
    <property type="evidence" value="ECO:0007669"/>
    <property type="project" value="InterPro"/>
</dbReference>
<evidence type="ECO:0000256" key="5">
    <source>
        <dbReference type="ARBA" id="ARBA00022692"/>
    </source>
</evidence>
<dbReference type="GO" id="GO:0009279">
    <property type="term" value="C:cell outer membrane"/>
    <property type="evidence" value="ECO:0007669"/>
    <property type="project" value="UniProtKB-SubCell"/>
</dbReference>
<evidence type="ECO:0000256" key="7">
    <source>
        <dbReference type="ARBA" id="ARBA00022927"/>
    </source>
</evidence>
<feature type="domain" description="Type II/III secretion system secretin-like" evidence="12">
    <location>
        <begin position="398"/>
        <end position="559"/>
    </location>
</feature>
<evidence type="ECO:0000256" key="2">
    <source>
        <dbReference type="ARBA" id="ARBA00006980"/>
    </source>
</evidence>
<dbReference type="NCBIfam" id="TIGR02517">
    <property type="entry name" value="type_II_gspD"/>
    <property type="match status" value="1"/>
</dbReference>
<keyword evidence="9" id="KW-0998">Cell outer membrane</keyword>
<accession>A0A1J5TWF4</accession>
<dbReference type="Pfam" id="PF03958">
    <property type="entry name" value="Secretin_N"/>
    <property type="match status" value="3"/>
</dbReference>
<dbReference type="PANTHER" id="PTHR30332">
    <property type="entry name" value="PROBABLE GENERAL SECRETION PATHWAY PROTEIN D"/>
    <property type="match status" value="1"/>
</dbReference>
<evidence type="ECO:0000256" key="3">
    <source>
        <dbReference type="ARBA" id="ARBA00022448"/>
    </source>
</evidence>
<keyword evidence="6 11" id="KW-0732">Signal</keyword>
<evidence type="ECO:0000256" key="6">
    <source>
        <dbReference type="ARBA" id="ARBA00022729"/>
    </source>
</evidence>
<evidence type="ECO:0000256" key="8">
    <source>
        <dbReference type="ARBA" id="ARBA00023136"/>
    </source>
</evidence>
<evidence type="ECO:0000256" key="1">
    <source>
        <dbReference type="ARBA" id="ARBA00004442"/>
    </source>
</evidence>
<dbReference type="InterPro" id="IPR038591">
    <property type="entry name" value="NolW-like_sf"/>
</dbReference>
<evidence type="ECO:0000259" key="14">
    <source>
        <dbReference type="Pfam" id="PF21305"/>
    </source>
</evidence>
<dbReference type="InterPro" id="IPR001775">
    <property type="entry name" value="GspD/PilQ"/>
</dbReference>
<feature type="domain" description="NolW-like" evidence="13">
    <location>
        <begin position="115"/>
        <end position="173"/>
    </location>
</feature>
<dbReference type="Pfam" id="PF00263">
    <property type="entry name" value="Secretin"/>
    <property type="match status" value="1"/>
</dbReference>
<dbReference type="GO" id="GO:0015627">
    <property type="term" value="C:type II protein secretion system complex"/>
    <property type="evidence" value="ECO:0007669"/>
    <property type="project" value="InterPro"/>
</dbReference>
<dbReference type="InterPro" id="IPR050810">
    <property type="entry name" value="Bact_Secretion_Sys_Channel"/>
</dbReference>
<dbReference type="AlphaFoldDB" id="A0A1J5TWF4"/>
<dbReference type="Pfam" id="PF21305">
    <property type="entry name" value="type_II_gspD_N0"/>
    <property type="match status" value="1"/>
</dbReference>
<comment type="caution">
    <text evidence="15">The sequence shown here is derived from an EMBL/GenBank/DDBJ whole genome shotgun (WGS) entry which is preliminary data.</text>
</comment>
<dbReference type="PANTHER" id="PTHR30332:SF24">
    <property type="entry name" value="SECRETIN GSPD-RELATED"/>
    <property type="match status" value="1"/>
</dbReference>
<dbReference type="InterPro" id="IPR005644">
    <property type="entry name" value="NolW-like"/>
</dbReference>
<dbReference type="InterPro" id="IPR004846">
    <property type="entry name" value="T2SS/T3SS_dom"/>
</dbReference>
<keyword evidence="3 10" id="KW-0813">Transport</keyword>
<reference evidence="16" key="1">
    <citation type="submission" date="2016-09" db="EMBL/GenBank/DDBJ databases">
        <title>Genome Sequence of Bathymodiolus thermophilus sulfur-oxidizing gill endosymbiont.</title>
        <authorList>
            <person name="Ponnudurai R."/>
            <person name="Kleiner M."/>
            <person name="Sayavedra L."/>
            <person name="Thuermer A."/>
            <person name="Felbeck H."/>
            <person name="Schlueter R."/>
            <person name="Schweder T."/>
            <person name="Markert S."/>
        </authorList>
    </citation>
    <scope>NUCLEOTIDE SEQUENCE [LARGE SCALE GENOMIC DNA]</scope>
    <source>
        <strain evidence="16">BAT/CrabSpa'14</strain>
    </source>
</reference>
<feature type="chain" id="PRO_5009635894" evidence="11">
    <location>
        <begin position="22"/>
        <end position="639"/>
    </location>
</feature>
<evidence type="ECO:0000256" key="10">
    <source>
        <dbReference type="RuleBase" id="RU004004"/>
    </source>
</evidence>
<dbReference type="InterPro" id="IPR049371">
    <property type="entry name" value="GspD-like_N0"/>
</dbReference>
<evidence type="ECO:0000256" key="11">
    <source>
        <dbReference type="SAM" id="SignalP"/>
    </source>
</evidence>
<feature type="domain" description="NolW-like" evidence="13">
    <location>
        <begin position="246"/>
        <end position="316"/>
    </location>
</feature>
<dbReference type="InterPro" id="IPR013356">
    <property type="entry name" value="T2SS_GspD"/>
</dbReference>
<comment type="subcellular location">
    <subcellularLocation>
        <location evidence="1 10">Cell outer membrane</location>
    </subcellularLocation>
</comment>
<comment type="similarity">
    <text evidence="2">Belongs to the bacterial secretin family. GSP D subfamily.</text>
</comment>
<keyword evidence="7" id="KW-0653">Protein transport</keyword>
<protein>
    <submittedName>
        <fullName evidence="15">Type II secretion system protein GspD</fullName>
    </submittedName>
</protein>
<keyword evidence="4" id="KW-1134">Transmembrane beta strand</keyword>
<evidence type="ECO:0000313" key="15">
    <source>
        <dbReference type="EMBL" id="OIR25090.1"/>
    </source>
</evidence>
<evidence type="ECO:0000259" key="13">
    <source>
        <dbReference type="Pfam" id="PF03958"/>
    </source>
</evidence>
<name>A0A1J5TWF4_9GAMM</name>
<evidence type="ECO:0000256" key="9">
    <source>
        <dbReference type="ARBA" id="ARBA00023237"/>
    </source>
</evidence>
<evidence type="ECO:0000259" key="12">
    <source>
        <dbReference type="Pfam" id="PF00263"/>
    </source>
</evidence>
<dbReference type="Proteomes" id="UP000182798">
    <property type="component" value="Unassembled WGS sequence"/>
</dbReference>
<feature type="domain" description="GspD-like N0" evidence="14">
    <location>
        <begin position="24"/>
        <end position="92"/>
    </location>
</feature>
<evidence type="ECO:0000313" key="16">
    <source>
        <dbReference type="Proteomes" id="UP000182798"/>
    </source>
</evidence>
<dbReference type="OrthoDB" id="9775455at2"/>